<dbReference type="Proteomes" id="UP001501115">
    <property type="component" value="Unassembled WGS sequence"/>
</dbReference>
<proteinExistence type="predicted"/>
<accession>A0ABP8F5X8</accession>
<organism evidence="2 3">
    <name type="scientific">Streptomyces venetus</name>
    <dbReference type="NCBI Taxonomy" id="1701086"/>
    <lineage>
        <taxon>Bacteria</taxon>
        <taxon>Bacillati</taxon>
        <taxon>Actinomycetota</taxon>
        <taxon>Actinomycetes</taxon>
        <taxon>Kitasatosporales</taxon>
        <taxon>Streptomycetaceae</taxon>
        <taxon>Streptomyces</taxon>
    </lineage>
</organism>
<evidence type="ECO:0000256" key="1">
    <source>
        <dbReference type="SAM" id="MobiDB-lite"/>
    </source>
</evidence>
<reference evidence="3" key="1">
    <citation type="journal article" date="2019" name="Int. J. Syst. Evol. Microbiol.">
        <title>The Global Catalogue of Microorganisms (GCM) 10K type strain sequencing project: providing services to taxonomists for standard genome sequencing and annotation.</title>
        <authorList>
            <consortium name="The Broad Institute Genomics Platform"/>
            <consortium name="The Broad Institute Genome Sequencing Center for Infectious Disease"/>
            <person name="Wu L."/>
            <person name="Ma J."/>
        </authorList>
    </citation>
    <scope>NUCLEOTIDE SEQUENCE [LARGE SCALE GENOMIC DNA]</scope>
    <source>
        <strain evidence="3">JCM 31290</strain>
    </source>
</reference>
<evidence type="ECO:0000313" key="3">
    <source>
        <dbReference type="Proteomes" id="UP001501115"/>
    </source>
</evidence>
<evidence type="ECO:0000313" key="2">
    <source>
        <dbReference type="EMBL" id="GAA4295857.1"/>
    </source>
</evidence>
<protein>
    <submittedName>
        <fullName evidence="2">Uncharacterized protein</fullName>
    </submittedName>
</protein>
<feature type="region of interest" description="Disordered" evidence="1">
    <location>
        <begin position="17"/>
        <end position="42"/>
    </location>
</feature>
<gene>
    <name evidence="2" type="ORF">GCM10023086_09130</name>
</gene>
<name>A0ABP8F5X8_9ACTN</name>
<keyword evidence="3" id="KW-1185">Reference proteome</keyword>
<dbReference type="EMBL" id="BAABET010000001">
    <property type="protein sequence ID" value="GAA4295857.1"/>
    <property type="molecule type" value="Genomic_DNA"/>
</dbReference>
<comment type="caution">
    <text evidence="2">The sequence shown here is derived from an EMBL/GenBank/DDBJ whole genome shotgun (WGS) entry which is preliminary data.</text>
</comment>
<sequence length="65" mass="6951">MWTAYRIVAAVGRAEDIAHGRNPPSDGIAQGMRHRRGGADDPTARHLAVRHPAAPHHAAQTPPVC</sequence>